<dbReference type="Proteomes" id="UP000667802">
    <property type="component" value="Unassembled WGS sequence"/>
</dbReference>
<dbReference type="InterPro" id="IPR041168">
    <property type="entry name" value="LodA_N"/>
</dbReference>
<sequence length="507" mass="56037">MAKIYKIHPSIGIARVGNSPDKFYVGSEIPGVAPVEIVNGEEKTLQKYKDENGRLKRQAARFRIFEFEQDATGVLSSGREITANEATIEWQVHLVNSKAAGQKFNNDSGALRNPGVERKKLTIDPGERSISGQQQQGVKFDGGKFLGVEVYLGELQTDASGRLLVLGGRGNSASVPDGVAIQNFANNDKWHDDVSDGTVTAKITFPGQTPRNVDQPAWVIVTPPDFAPEIEGIVTLYDIAFQVAVTRRWLSAPTKPSFKTDIFPIINRAASLRWVNQWDIWNAIPRDWEKLSSQQDSSAQLRQQVFDFLSQPPLAELQLTKVQLSMLQQWKAGNFVDDWTTPPASPLTLTPQNLDRAALELCVGGGFFPGIEGGILLTKPDIYSEPFRLSHQALSPGSITQRMAVPWQADFFDCQGSWWPAQRPDTVQLPSQSGPPSEGWANGIASEDDLVKNFSKLGFVVSRKNSAGEVVFVEEERDPNLPRESSRGLSELVAQKNQQLQQTRSQN</sequence>
<keyword evidence="5" id="KW-1185">Reference proteome</keyword>
<evidence type="ECO:0000259" key="3">
    <source>
        <dbReference type="Pfam" id="PF18417"/>
    </source>
</evidence>
<dbReference type="CDD" id="cd14730">
    <property type="entry name" value="LodA_like"/>
    <property type="match status" value="1"/>
</dbReference>
<evidence type="ECO:0000313" key="4">
    <source>
        <dbReference type="EMBL" id="MDR9894006.1"/>
    </source>
</evidence>
<dbReference type="EMBL" id="JAALHA020000001">
    <property type="protein sequence ID" value="MDR9894006.1"/>
    <property type="molecule type" value="Genomic_DNA"/>
</dbReference>
<dbReference type="RefSeq" id="WP_208341361.1">
    <property type="nucleotide sequence ID" value="NZ_CAWQFN010000872.1"/>
</dbReference>
<reference evidence="5" key="1">
    <citation type="journal article" date="2021" name="Science">
        <title>Hunting the eagle killer: A cyanobacterial neurotoxin causes vacuolar myelinopathy.</title>
        <authorList>
            <person name="Breinlinger S."/>
            <person name="Phillips T.J."/>
            <person name="Haram B.N."/>
            <person name="Mares J."/>
            <person name="Martinez Yerena J.A."/>
            <person name="Hrouzek P."/>
            <person name="Sobotka R."/>
            <person name="Henderson W.M."/>
            <person name="Schmieder P."/>
            <person name="Williams S.M."/>
            <person name="Lauderdale J.D."/>
            <person name="Wilde H.D."/>
            <person name="Gerrin W."/>
            <person name="Kust A."/>
            <person name="Washington J.W."/>
            <person name="Wagner C."/>
            <person name="Geier B."/>
            <person name="Liebeke M."/>
            <person name="Enke H."/>
            <person name="Niedermeyer T.H.J."/>
            <person name="Wilde S.B."/>
        </authorList>
    </citation>
    <scope>NUCLEOTIDE SEQUENCE [LARGE SCALE GENOMIC DNA]</scope>
    <source>
        <strain evidence="5">Thurmond2011</strain>
    </source>
</reference>
<evidence type="ECO:0000259" key="2">
    <source>
        <dbReference type="Pfam" id="PF17990"/>
    </source>
</evidence>
<proteinExistence type="predicted"/>
<gene>
    <name evidence="4" type="ORF">G7B40_005395</name>
</gene>
<dbReference type="InterPro" id="IPR041173">
    <property type="entry name" value="LodA_C"/>
</dbReference>
<feature type="region of interest" description="Disordered" evidence="1">
    <location>
        <begin position="475"/>
        <end position="507"/>
    </location>
</feature>
<feature type="domain" description="L-lysine epsilon oxidase C-terminal" evidence="3">
    <location>
        <begin position="315"/>
        <end position="426"/>
    </location>
</feature>
<evidence type="ECO:0000256" key="1">
    <source>
        <dbReference type="SAM" id="MobiDB-lite"/>
    </source>
</evidence>
<feature type="domain" description="L-Lysine epsilon oxidase N-terminal" evidence="2">
    <location>
        <begin position="8"/>
        <end position="221"/>
    </location>
</feature>
<dbReference type="Pfam" id="PF18417">
    <property type="entry name" value="LodA_C"/>
    <property type="match status" value="1"/>
</dbReference>
<comment type="caution">
    <text evidence="4">The sequence shown here is derived from an EMBL/GenBank/DDBJ whole genome shotgun (WGS) entry which is preliminary data.</text>
</comment>
<accession>A0AAP5M3P3</accession>
<protein>
    <submittedName>
        <fullName evidence="4">LodA/GoxA family CTQ-dependent oxidase</fullName>
    </submittedName>
</protein>
<name>A0AAP5M3P3_9CYAN</name>
<dbReference type="InterPro" id="IPR033798">
    <property type="entry name" value="LodA-like"/>
</dbReference>
<organism evidence="4 5">
    <name type="scientific">Aetokthonos hydrillicola Thurmond2011</name>
    <dbReference type="NCBI Taxonomy" id="2712845"/>
    <lineage>
        <taxon>Bacteria</taxon>
        <taxon>Bacillati</taxon>
        <taxon>Cyanobacteriota</taxon>
        <taxon>Cyanophyceae</taxon>
        <taxon>Nostocales</taxon>
        <taxon>Hapalosiphonaceae</taxon>
        <taxon>Aetokthonos</taxon>
    </lineage>
</organism>
<evidence type="ECO:0000313" key="5">
    <source>
        <dbReference type="Proteomes" id="UP000667802"/>
    </source>
</evidence>
<feature type="compositionally biased region" description="Polar residues" evidence="1">
    <location>
        <begin position="495"/>
        <end position="507"/>
    </location>
</feature>
<dbReference type="Pfam" id="PF17990">
    <property type="entry name" value="LodA_N"/>
    <property type="match status" value="1"/>
</dbReference>
<dbReference type="AlphaFoldDB" id="A0AAP5M3P3"/>